<feature type="transmembrane region" description="Helical" evidence="7">
    <location>
        <begin position="357"/>
        <end position="376"/>
    </location>
</feature>
<feature type="transmembrane region" description="Helical" evidence="7">
    <location>
        <begin position="165"/>
        <end position="184"/>
    </location>
</feature>
<protein>
    <submittedName>
        <fullName evidence="8">Permease of the major facilitator superfamily</fullName>
    </submittedName>
</protein>
<dbReference type="InterPro" id="IPR036259">
    <property type="entry name" value="MFS_trans_sf"/>
</dbReference>
<dbReference type="SUPFAM" id="SSF103473">
    <property type="entry name" value="MFS general substrate transporter"/>
    <property type="match status" value="1"/>
</dbReference>
<dbReference type="OrthoDB" id="9810614at2"/>
<feature type="transmembrane region" description="Helical" evidence="7">
    <location>
        <begin position="45"/>
        <end position="65"/>
    </location>
</feature>
<accession>A0A291B7S8</accession>
<dbReference type="GO" id="GO:0005886">
    <property type="term" value="C:plasma membrane"/>
    <property type="evidence" value="ECO:0007669"/>
    <property type="project" value="UniProtKB-SubCell"/>
</dbReference>
<dbReference type="KEGG" id="elux:BTN50_0528"/>
<evidence type="ECO:0000256" key="6">
    <source>
        <dbReference type="ARBA" id="ARBA00023136"/>
    </source>
</evidence>
<keyword evidence="9" id="KW-1185">Reference proteome</keyword>
<feature type="transmembrane region" description="Helical" evidence="7">
    <location>
        <begin position="205"/>
        <end position="227"/>
    </location>
</feature>
<dbReference type="InterPro" id="IPR047200">
    <property type="entry name" value="MFS_YcaD-like"/>
</dbReference>
<dbReference type="RefSeq" id="WP_096618873.1">
    <property type="nucleotide sequence ID" value="NZ_CP020660.1"/>
</dbReference>
<reference evidence="9" key="1">
    <citation type="submission" date="2017-04" db="EMBL/GenBank/DDBJ databases">
        <title>Genome evolution of the luminous symbionts of deep sea anglerfish.</title>
        <authorList>
            <person name="Hendry T.A."/>
        </authorList>
    </citation>
    <scope>NUCLEOTIDE SEQUENCE [LARGE SCALE GENOMIC DNA]</scope>
</reference>
<feature type="transmembrane region" description="Helical" evidence="7">
    <location>
        <begin position="333"/>
        <end position="351"/>
    </location>
</feature>
<keyword evidence="3" id="KW-1003">Cell membrane</keyword>
<keyword evidence="2" id="KW-0813">Transport</keyword>
<dbReference type="Pfam" id="PF07690">
    <property type="entry name" value="MFS_1"/>
    <property type="match status" value="1"/>
</dbReference>
<dbReference type="GO" id="GO:0022857">
    <property type="term" value="F:transmembrane transporter activity"/>
    <property type="evidence" value="ECO:0007669"/>
    <property type="project" value="InterPro"/>
</dbReference>
<evidence type="ECO:0000256" key="3">
    <source>
        <dbReference type="ARBA" id="ARBA00022475"/>
    </source>
</evidence>
<comment type="subcellular location">
    <subcellularLocation>
        <location evidence="1">Cell membrane</location>
        <topology evidence="1">Multi-pass membrane protein</topology>
    </subcellularLocation>
</comment>
<gene>
    <name evidence="8" type="ORF">BTN50_0528</name>
</gene>
<dbReference type="PANTHER" id="PTHR23521:SF2">
    <property type="entry name" value="TRANSPORTER MFS SUPERFAMILY"/>
    <property type="match status" value="1"/>
</dbReference>
<dbReference type="InterPro" id="IPR011701">
    <property type="entry name" value="MFS"/>
</dbReference>
<dbReference type="Gene3D" id="1.20.1250.20">
    <property type="entry name" value="MFS general substrate transporter like domains"/>
    <property type="match status" value="2"/>
</dbReference>
<evidence type="ECO:0000256" key="7">
    <source>
        <dbReference type="SAM" id="Phobius"/>
    </source>
</evidence>
<evidence type="ECO:0000313" key="8">
    <source>
        <dbReference type="EMBL" id="ATF09055.1"/>
    </source>
</evidence>
<keyword evidence="4 7" id="KW-0812">Transmembrane</keyword>
<sequence length="397" mass="42509">MQQNSVLTPHRNSPLVPVISLSLFAIASGFLMSLIPLALDERGMSLNLASWLASVFYAGVLGGALSNTKVIYKFGHLNALVAFLLVIVSTICIMAFFSTPVVWLGSRFIAGIAVAGVFVVIESWLLMAETEKARARRLGLYMIALYGGAALSQLGIGLFGTVGAIPMMIVAGVMSTAILPPLVFRNDSPKKIVHPRIKLREMNKLPSAAYIGCIVSGLVLGVIYGLLPLELESKFSHDQVGTLMALVILGGMSVQPLISWLNVRVEKALLMAIFCFTGLLSIAMIEIATMTGGTIAGLFLLGVSAFALYPIAITLACMKVCESKIISVTELMLLSYCIGSVIGPVVAGHVMGAQEGLMIYFAVCFAATLIYMLISIKYSRRRTLLSHSSVDSKSQYD</sequence>
<evidence type="ECO:0000256" key="1">
    <source>
        <dbReference type="ARBA" id="ARBA00004651"/>
    </source>
</evidence>
<dbReference type="AlphaFoldDB" id="A0A291B7S8"/>
<feature type="transmembrane region" description="Helical" evidence="7">
    <location>
        <begin position="77"/>
        <end position="98"/>
    </location>
</feature>
<name>A0A291B7S8_9GAMM</name>
<evidence type="ECO:0000256" key="2">
    <source>
        <dbReference type="ARBA" id="ARBA00022448"/>
    </source>
</evidence>
<keyword evidence="6 7" id="KW-0472">Membrane</keyword>
<evidence type="ECO:0000256" key="4">
    <source>
        <dbReference type="ARBA" id="ARBA00022692"/>
    </source>
</evidence>
<feature type="transmembrane region" description="Helical" evidence="7">
    <location>
        <begin position="239"/>
        <end position="261"/>
    </location>
</feature>
<dbReference type="EMBL" id="CP020660">
    <property type="protein sequence ID" value="ATF09055.1"/>
    <property type="molecule type" value="Genomic_DNA"/>
</dbReference>
<feature type="transmembrane region" description="Helical" evidence="7">
    <location>
        <begin position="295"/>
        <end position="321"/>
    </location>
</feature>
<feature type="transmembrane region" description="Helical" evidence="7">
    <location>
        <begin position="104"/>
        <end position="126"/>
    </location>
</feature>
<dbReference type="PANTHER" id="PTHR23521">
    <property type="entry name" value="TRANSPORTER MFS SUPERFAMILY"/>
    <property type="match status" value="1"/>
</dbReference>
<dbReference type="Proteomes" id="UP000218160">
    <property type="component" value="Chromosome 1"/>
</dbReference>
<feature type="transmembrane region" description="Helical" evidence="7">
    <location>
        <begin position="138"/>
        <end position="159"/>
    </location>
</feature>
<evidence type="ECO:0000313" key="9">
    <source>
        <dbReference type="Proteomes" id="UP000218160"/>
    </source>
</evidence>
<proteinExistence type="predicted"/>
<evidence type="ECO:0000256" key="5">
    <source>
        <dbReference type="ARBA" id="ARBA00022989"/>
    </source>
</evidence>
<feature type="transmembrane region" description="Helical" evidence="7">
    <location>
        <begin position="268"/>
        <end position="289"/>
    </location>
</feature>
<keyword evidence="5 7" id="KW-1133">Transmembrane helix</keyword>
<dbReference type="CDD" id="cd17477">
    <property type="entry name" value="MFS_YcaD_like"/>
    <property type="match status" value="1"/>
</dbReference>
<organism evidence="8 9">
    <name type="scientific">Candidatus Enterovibrio altilux</name>
    <dbReference type="NCBI Taxonomy" id="1927128"/>
    <lineage>
        <taxon>Bacteria</taxon>
        <taxon>Pseudomonadati</taxon>
        <taxon>Pseudomonadota</taxon>
        <taxon>Gammaproteobacteria</taxon>
        <taxon>Vibrionales</taxon>
        <taxon>Vibrionaceae</taxon>
        <taxon>Enterovibrio</taxon>
    </lineage>
</organism>
<feature type="transmembrane region" description="Helical" evidence="7">
    <location>
        <begin position="15"/>
        <end position="39"/>
    </location>
</feature>